<evidence type="ECO:0000256" key="7">
    <source>
        <dbReference type="ARBA" id="ARBA00022816"/>
    </source>
</evidence>
<evidence type="ECO:0000256" key="1">
    <source>
        <dbReference type="ARBA" id="ARBA00001977"/>
    </source>
</evidence>
<organism evidence="11 12">
    <name type="scientific">Cryomyces minteri</name>
    <dbReference type="NCBI Taxonomy" id="331657"/>
    <lineage>
        <taxon>Eukaryota</taxon>
        <taxon>Fungi</taxon>
        <taxon>Dikarya</taxon>
        <taxon>Ascomycota</taxon>
        <taxon>Pezizomycotina</taxon>
        <taxon>Dothideomycetes</taxon>
        <taxon>Dothideomycetes incertae sedis</taxon>
        <taxon>Cryomyces</taxon>
    </lineage>
</organism>
<dbReference type="GO" id="GO:0005730">
    <property type="term" value="C:nucleolus"/>
    <property type="evidence" value="ECO:0007669"/>
    <property type="project" value="UniProtKB-SubCell"/>
</dbReference>
<dbReference type="OrthoDB" id="1743802at2759"/>
<dbReference type="Proteomes" id="UP000308768">
    <property type="component" value="Unassembled WGS sequence"/>
</dbReference>
<keyword evidence="6" id="KW-0690">Ribosome biogenesis</keyword>
<comment type="caution">
    <text evidence="11">The sequence shown here is derived from an EMBL/GenBank/DDBJ whole genome shotgun (WGS) entry which is preliminary data.</text>
</comment>
<dbReference type="GO" id="GO:0051028">
    <property type="term" value="P:mRNA transport"/>
    <property type="evidence" value="ECO:0007669"/>
    <property type="project" value="UniProtKB-KW"/>
</dbReference>
<dbReference type="InterPro" id="IPR037650">
    <property type="entry name" value="Loc1"/>
</dbReference>
<feature type="region of interest" description="Disordered" evidence="10">
    <location>
        <begin position="120"/>
        <end position="189"/>
    </location>
</feature>
<gene>
    <name evidence="11" type="ORF">B0A49_07995</name>
</gene>
<accession>A0A4U0VVH8</accession>
<evidence type="ECO:0000256" key="9">
    <source>
        <dbReference type="ARBA" id="ARBA00023242"/>
    </source>
</evidence>
<keyword evidence="5" id="KW-0813">Transport</keyword>
<dbReference type="PANTHER" id="PTHR28028:SF1">
    <property type="entry name" value="60S RIBOSOMAL SUBUNIT ASSEMBLY_EXPORT PROTEIN LOC1"/>
    <property type="match status" value="1"/>
</dbReference>
<evidence type="ECO:0000313" key="11">
    <source>
        <dbReference type="EMBL" id="TKA52776.1"/>
    </source>
</evidence>
<dbReference type="AlphaFoldDB" id="A0A4U0VVH8"/>
<dbReference type="EMBL" id="NAJN01002429">
    <property type="protein sequence ID" value="TKA52776.1"/>
    <property type="molecule type" value="Genomic_DNA"/>
</dbReference>
<evidence type="ECO:0000256" key="10">
    <source>
        <dbReference type="SAM" id="MobiDB-lite"/>
    </source>
</evidence>
<keyword evidence="8" id="KW-0175">Coiled coil</keyword>
<comment type="function">
    <text evidence="1">Required for efficient assembly and nuclear export of the 60S ribosomal subunit.</text>
</comment>
<evidence type="ECO:0000313" key="12">
    <source>
        <dbReference type="Proteomes" id="UP000308768"/>
    </source>
</evidence>
<dbReference type="GO" id="GO:0008298">
    <property type="term" value="P:intracellular mRNA localization"/>
    <property type="evidence" value="ECO:0007669"/>
    <property type="project" value="TreeGrafter"/>
</dbReference>
<sequence length="189" mass="21003">MAPTKGKSSSSKGSKKPSARSSSSATTSKSKKSTPTRKPATQQKTKPTVSSLAPPRKKKRIYSEKELGIPKLNMITPAGVQKPKGKKKGKIFVDDRESMMTILAMVNADKEGQIESKMMKARQMEEIREARKKEAEARQEVRKSKLEDTKDSLRRKRKHKSSETDPEAEDRDAAPSRSAKASKKRVSFG</sequence>
<dbReference type="GO" id="GO:0003729">
    <property type="term" value="F:mRNA binding"/>
    <property type="evidence" value="ECO:0007669"/>
    <property type="project" value="InterPro"/>
</dbReference>
<dbReference type="GO" id="GO:0030687">
    <property type="term" value="C:preribosome, large subunit precursor"/>
    <property type="evidence" value="ECO:0007669"/>
    <property type="project" value="TreeGrafter"/>
</dbReference>
<dbReference type="GO" id="GO:0042273">
    <property type="term" value="P:ribosomal large subunit biogenesis"/>
    <property type="evidence" value="ECO:0007669"/>
    <property type="project" value="InterPro"/>
</dbReference>
<comment type="similarity">
    <text evidence="3">Belongs to the LOC1 family.</text>
</comment>
<reference evidence="11 12" key="1">
    <citation type="submission" date="2017-03" db="EMBL/GenBank/DDBJ databases">
        <title>Genomes of endolithic fungi from Antarctica.</title>
        <authorList>
            <person name="Coleine C."/>
            <person name="Masonjones S."/>
            <person name="Stajich J.E."/>
        </authorList>
    </citation>
    <scope>NUCLEOTIDE SEQUENCE [LARGE SCALE GENOMIC DNA]</scope>
    <source>
        <strain evidence="11 12">CCFEE 5187</strain>
    </source>
</reference>
<feature type="compositionally biased region" description="Basic residues" evidence="10">
    <location>
        <begin position="180"/>
        <end position="189"/>
    </location>
</feature>
<dbReference type="STRING" id="331657.A0A4U0VVH8"/>
<evidence type="ECO:0000256" key="3">
    <source>
        <dbReference type="ARBA" id="ARBA00008132"/>
    </source>
</evidence>
<feature type="compositionally biased region" description="Low complexity" evidence="10">
    <location>
        <begin position="1"/>
        <end position="12"/>
    </location>
</feature>
<keyword evidence="7" id="KW-0509">mRNA transport</keyword>
<feature type="compositionally biased region" description="Basic and acidic residues" evidence="10">
    <location>
        <begin position="120"/>
        <end position="152"/>
    </location>
</feature>
<name>A0A4U0VVH8_9PEZI</name>
<feature type="compositionally biased region" description="Polar residues" evidence="10">
    <location>
        <begin position="42"/>
        <end position="51"/>
    </location>
</feature>
<evidence type="ECO:0000256" key="4">
    <source>
        <dbReference type="ARBA" id="ARBA00011339"/>
    </source>
</evidence>
<keyword evidence="9" id="KW-0539">Nucleus</keyword>
<protein>
    <submittedName>
        <fullName evidence="11">60S ribosomal subunit assembly/export protein LOC1</fullName>
    </submittedName>
</protein>
<evidence type="ECO:0000256" key="8">
    <source>
        <dbReference type="ARBA" id="ARBA00023054"/>
    </source>
</evidence>
<evidence type="ECO:0000256" key="6">
    <source>
        <dbReference type="ARBA" id="ARBA00022517"/>
    </source>
</evidence>
<proteinExistence type="inferred from homology"/>
<comment type="subcellular location">
    <subcellularLocation>
        <location evidence="2">Nucleus</location>
        <location evidence="2">Nucleolus</location>
    </subcellularLocation>
</comment>
<feature type="region of interest" description="Disordered" evidence="10">
    <location>
        <begin position="1"/>
        <end position="68"/>
    </location>
</feature>
<evidence type="ECO:0000256" key="2">
    <source>
        <dbReference type="ARBA" id="ARBA00004604"/>
    </source>
</evidence>
<dbReference type="PANTHER" id="PTHR28028">
    <property type="entry name" value="60S RIBOSOMAL SUBUNIT ASSEMBLY/EXPORT PROTEIN LOC1"/>
    <property type="match status" value="1"/>
</dbReference>
<evidence type="ECO:0000256" key="5">
    <source>
        <dbReference type="ARBA" id="ARBA00022448"/>
    </source>
</evidence>
<comment type="subunit">
    <text evidence="4">Component of the 66S pre-ribosomal particle.</text>
</comment>
<keyword evidence="12" id="KW-1185">Reference proteome</keyword>
<feature type="compositionally biased region" description="Low complexity" evidence="10">
    <location>
        <begin position="19"/>
        <end position="28"/>
    </location>
</feature>